<dbReference type="RefSeq" id="WP_180308589.1">
    <property type="nucleotide sequence ID" value="NZ_CP058952.1"/>
</dbReference>
<feature type="domain" description="DUF3291" evidence="1">
    <location>
        <begin position="6"/>
        <end position="143"/>
    </location>
</feature>
<dbReference type="Proteomes" id="UP000510822">
    <property type="component" value="Chromosome"/>
</dbReference>
<dbReference type="InterPro" id="IPR021708">
    <property type="entry name" value="DUF3291"/>
</dbReference>
<reference evidence="2 3" key="1">
    <citation type="journal article" date="2016" name="Int. J. Syst. Evol. Microbiol.">
        <title>Chitinibacter fontanus sp. nov., isolated from a spring.</title>
        <authorList>
            <person name="Sheu S.Y."/>
            <person name="Li Y.S."/>
            <person name="Young C.C."/>
            <person name="Chen W.M."/>
        </authorList>
    </citation>
    <scope>NUCLEOTIDE SEQUENCE [LARGE SCALE GENOMIC DNA]</scope>
    <source>
        <strain evidence="2 3">STM-7</strain>
    </source>
</reference>
<name>A0A7D5Z5U3_9NEIS</name>
<organism evidence="2 3">
    <name type="scientific">Chitinibacter fontanus</name>
    <dbReference type="NCBI Taxonomy" id="1737446"/>
    <lineage>
        <taxon>Bacteria</taxon>
        <taxon>Pseudomonadati</taxon>
        <taxon>Pseudomonadota</taxon>
        <taxon>Betaproteobacteria</taxon>
        <taxon>Neisseriales</taxon>
        <taxon>Chitinibacteraceae</taxon>
        <taxon>Chitinibacter</taxon>
    </lineage>
</organism>
<evidence type="ECO:0000313" key="3">
    <source>
        <dbReference type="Proteomes" id="UP000510822"/>
    </source>
</evidence>
<evidence type="ECO:0000259" key="1">
    <source>
        <dbReference type="Pfam" id="PF11695"/>
    </source>
</evidence>
<dbReference type="Pfam" id="PF11695">
    <property type="entry name" value="DUF3291"/>
    <property type="match status" value="1"/>
</dbReference>
<dbReference type="AlphaFoldDB" id="A0A7D5Z5U3"/>
<proteinExistence type="predicted"/>
<protein>
    <submittedName>
        <fullName evidence="2">DUF3291 domain-containing protein</fullName>
    </submittedName>
</protein>
<evidence type="ECO:0000313" key="2">
    <source>
        <dbReference type="EMBL" id="QLI81463.1"/>
    </source>
</evidence>
<dbReference type="InterPro" id="IPR011008">
    <property type="entry name" value="Dimeric_a/b-barrel"/>
</dbReference>
<sequence>MSQWQLAQLNIARAVAPLDDPIMAGFTGQLDAINLLAEQSPGFVWRLQSESGNATDIAYDSDPLLIANMSVWTSLAALRRYVYTGEHLALLKQRKAWFSKHEGPTQVLWWIRAGHIPALSEGQAALEILRLNGSTPLAFTFAQPFSAPKRQTHIEPVGIT</sequence>
<dbReference type="EMBL" id="CP058952">
    <property type="protein sequence ID" value="QLI81463.1"/>
    <property type="molecule type" value="Genomic_DNA"/>
</dbReference>
<accession>A0A7D5Z5U3</accession>
<dbReference type="KEGG" id="cfon:HZU75_07950"/>
<gene>
    <name evidence="2" type="ORF">HZU75_07950</name>
</gene>
<dbReference type="SUPFAM" id="SSF54909">
    <property type="entry name" value="Dimeric alpha+beta barrel"/>
    <property type="match status" value="1"/>
</dbReference>
<keyword evidence="3" id="KW-1185">Reference proteome</keyword>